<gene>
    <name evidence="2" type="ORF">AALO_G00096980</name>
</gene>
<reference evidence="2" key="1">
    <citation type="submission" date="2020-10" db="EMBL/GenBank/DDBJ databases">
        <title>Chromosome-scale genome assembly of the Allis shad, Alosa alosa.</title>
        <authorList>
            <person name="Margot Z."/>
            <person name="Christophe K."/>
            <person name="Cabau C."/>
            <person name="Louis A."/>
            <person name="Berthelot C."/>
            <person name="Parey E."/>
            <person name="Roest Crollius H."/>
            <person name="Montfort J."/>
            <person name="Robinson-Rechavi M."/>
            <person name="Bucao C."/>
            <person name="Bouchez O."/>
            <person name="Gislard M."/>
            <person name="Lluch J."/>
            <person name="Milhes M."/>
            <person name="Lampietro C."/>
            <person name="Lopez Roques C."/>
            <person name="Donnadieu C."/>
            <person name="Braasch I."/>
            <person name="Desvignes T."/>
            <person name="Postlethwait J."/>
            <person name="Bobe J."/>
            <person name="Guiguen Y."/>
        </authorList>
    </citation>
    <scope>NUCLEOTIDE SEQUENCE</scope>
    <source>
        <strain evidence="2">M-15738</strain>
        <tissue evidence="2">Blood</tissue>
    </source>
</reference>
<feature type="region of interest" description="Disordered" evidence="1">
    <location>
        <begin position="1"/>
        <end position="22"/>
    </location>
</feature>
<name>A0AAV6GUT3_9TELE</name>
<sequence length="69" mass="7659">MAAAATAGGSPEEQPHNWTNEETRALIQWRADNEKLFTGRRNSSKNGWEVFVSTASKSLLNRPERSGTI</sequence>
<evidence type="ECO:0000256" key="1">
    <source>
        <dbReference type="SAM" id="MobiDB-lite"/>
    </source>
</evidence>
<keyword evidence="3" id="KW-1185">Reference proteome</keyword>
<evidence type="ECO:0008006" key="4">
    <source>
        <dbReference type="Google" id="ProtNLM"/>
    </source>
</evidence>
<dbReference type="EMBL" id="JADWDJ010000007">
    <property type="protein sequence ID" value="KAG5278259.1"/>
    <property type="molecule type" value="Genomic_DNA"/>
</dbReference>
<dbReference type="Proteomes" id="UP000823561">
    <property type="component" value="Chromosome 7"/>
</dbReference>
<dbReference type="AlphaFoldDB" id="A0AAV6GUT3"/>
<proteinExistence type="predicted"/>
<evidence type="ECO:0000313" key="2">
    <source>
        <dbReference type="EMBL" id="KAG5278259.1"/>
    </source>
</evidence>
<accession>A0AAV6GUT3</accession>
<organism evidence="2 3">
    <name type="scientific">Alosa alosa</name>
    <name type="common">allis shad</name>
    <dbReference type="NCBI Taxonomy" id="278164"/>
    <lineage>
        <taxon>Eukaryota</taxon>
        <taxon>Metazoa</taxon>
        <taxon>Chordata</taxon>
        <taxon>Craniata</taxon>
        <taxon>Vertebrata</taxon>
        <taxon>Euteleostomi</taxon>
        <taxon>Actinopterygii</taxon>
        <taxon>Neopterygii</taxon>
        <taxon>Teleostei</taxon>
        <taxon>Clupei</taxon>
        <taxon>Clupeiformes</taxon>
        <taxon>Clupeoidei</taxon>
        <taxon>Clupeidae</taxon>
        <taxon>Alosa</taxon>
    </lineage>
</organism>
<protein>
    <recommendedName>
        <fullName evidence="4">Myb-like domain-containing protein</fullName>
    </recommendedName>
</protein>
<comment type="caution">
    <text evidence="2">The sequence shown here is derived from an EMBL/GenBank/DDBJ whole genome shotgun (WGS) entry which is preliminary data.</text>
</comment>
<feature type="compositionally biased region" description="Basic and acidic residues" evidence="1">
    <location>
        <begin position="13"/>
        <end position="22"/>
    </location>
</feature>
<evidence type="ECO:0000313" key="3">
    <source>
        <dbReference type="Proteomes" id="UP000823561"/>
    </source>
</evidence>